<dbReference type="EMBL" id="JACGCM010001069">
    <property type="protein sequence ID" value="KAF6161947.1"/>
    <property type="molecule type" value="Genomic_DNA"/>
</dbReference>
<feature type="non-terminal residue" evidence="2">
    <location>
        <position position="1"/>
    </location>
</feature>
<keyword evidence="3" id="KW-1185">Reference proteome</keyword>
<sequence length="90" mass="9901">MTVTVISASAIVISTLLYILCVAIVISAVRFPWRSLDFLIHEMVTTIKELNTIFDKLVETLVSKGFLPPHLMVQFGPTAVSPSPVKTTQN</sequence>
<accession>A0A7J7N498</accession>
<feature type="transmembrane region" description="Helical" evidence="1">
    <location>
        <begin position="6"/>
        <end position="29"/>
    </location>
</feature>
<keyword evidence="1" id="KW-0472">Membrane</keyword>
<comment type="caution">
    <text evidence="2">The sequence shown here is derived from an EMBL/GenBank/DDBJ whole genome shotgun (WGS) entry which is preliminary data.</text>
</comment>
<proteinExistence type="predicted"/>
<gene>
    <name evidence="2" type="ORF">GIB67_014149</name>
</gene>
<keyword evidence="1" id="KW-0812">Transmembrane</keyword>
<name>A0A7J7N498_9MAGN</name>
<evidence type="ECO:0000313" key="3">
    <source>
        <dbReference type="Proteomes" id="UP000541444"/>
    </source>
</evidence>
<dbReference type="AlphaFoldDB" id="A0A7J7N498"/>
<evidence type="ECO:0000313" key="2">
    <source>
        <dbReference type="EMBL" id="KAF6161947.1"/>
    </source>
</evidence>
<protein>
    <submittedName>
        <fullName evidence="2">Uncharacterized protein</fullName>
    </submittedName>
</protein>
<reference evidence="2 3" key="1">
    <citation type="journal article" date="2020" name="IScience">
        <title>Genome Sequencing of the Endangered Kingdonia uniflora (Circaeasteraceae, Ranunculales) Reveals Potential Mechanisms of Evolutionary Specialization.</title>
        <authorList>
            <person name="Sun Y."/>
            <person name="Deng T."/>
            <person name="Zhang A."/>
            <person name="Moore M.J."/>
            <person name="Landis J.B."/>
            <person name="Lin N."/>
            <person name="Zhang H."/>
            <person name="Zhang X."/>
            <person name="Huang J."/>
            <person name="Zhang X."/>
            <person name="Sun H."/>
            <person name="Wang H."/>
        </authorList>
    </citation>
    <scope>NUCLEOTIDE SEQUENCE [LARGE SCALE GENOMIC DNA]</scope>
    <source>
        <strain evidence="2">TB1705</strain>
        <tissue evidence="2">Leaf</tissue>
    </source>
</reference>
<dbReference type="Proteomes" id="UP000541444">
    <property type="component" value="Unassembled WGS sequence"/>
</dbReference>
<evidence type="ECO:0000256" key="1">
    <source>
        <dbReference type="SAM" id="Phobius"/>
    </source>
</evidence>
<keyword evidence="1" id="KW-1133">Transmembrane helix</keyword>
<organism evidence="2 3">
    <name type="scientific">Kingdonia uniflora</name>
    <dbReference type="NCBI Taxonomy" id="39325"/>
    <lineage>
        <taxon>Eukaryota</taxon>
        <taxon>Viridiplantae</taxon>
        <taxon>Streptophyta</taxon>
        <taxon>Embryophyta</taxon>
        <taxon>Tracheophyta</taxon>
        <taxon>Spermatophyta</taxon>
        <taxon>Magnoliopsida</taxon>
        <taxon>Ranunculales</taxon>
        <taxon>Circaeasteraceae</taxon>
        <taxon>Kingdonia</taxon>
    </lineage>
</organism>